<accession>A0A1S4L522</accession>
<reference evidence="3" key="1">
    <citation type="submission" date="2008-03" db="EMBL/GenBank/DDBJ databases">
        <title>Annotation of Ixodes scapularis.</title>
        <authorList>
            <consortium name="Ixodes scapularis Genome Project Consortium"/>
            <person name="Caler E."/>
            <person name="Hannick L.I."/>
            <person name="Bidwell S."/>
            <person name="Joardar V."/>
            <person name="Thiagarajan M."/>
            <person name="Amedeo P."/>
            <person name="Galinsky K.J."/>
            <person name="Schobel S."/>
            <person name="Inman J."/>
            <person name="Hostetler J."/>
            <person name="Miller J."/>
            <person name="Hammond M."/>
            <person name="Megy K."/>
            <person name="Lawson D."/>
            <person name="Kodira C."/>
            <person name="Sutton G."/>
            <person name="Meyer J."/>
            <person name="Hill C.A."/>
            <person name="Birren B."/>
            <person name="Nene V."/>
            <person name="Collins F."/>
            <person name="Alarcon-Chaidez F."/>
            <person name="Wikel S."/>
            <person name="Strausberg R."/>
        </authorList>
    </citation>
    <scope>NUCLEOTIDE SEQUENCE [LARGE SCALE GENOMIC DNA]</scope>
    <source>
        <strain evidence="3">Wikel</strain>
    </source>
</reference>
<feature type="region of interest" description="Disordered" evidence="1">
    <location>
        <begin position="1"/>
        <end position="52"/>
    </location>
</feature>
<evidence type="ECO:0000256" key="1">
    <source>
        <dbReference type="SAM" id="MobiDB-lite"/>
    </source>
</evidence>
<organism evidence="2 3">
    <name type="scientific">Ixodes scapularis</name>
    <name type="common">Black-legged tick</name>
    <name type="synonym">Deer tick</name>
    <dbReference type="NCBI Taxonomy" id="6945"/>
    <lineage>
        <taxon>Eukaryota</taxon>
        <taxon>Metazoa</taxon>
        <taxon>Ecdysozoa</taxon>
        <taxon>Arthropoda</taxon>
        <taxon>Chelicerata</taxon>
        <taxon>Arachnida</taxon>
        <taxon>Acari</taxon>
        <taxon>Parasitiformes</taxon>
        <taxon>Ixodida</taxon>
        <taxon>Ixodoidea</taxon>
        <taxon>Ixodidae</taxon>
        <taxon>Ixodinae</taxon>
        <taxon>Ixodes</taxon>
    </lineage>
</organism>
<sequence>GTRADGPGDTPLPLLITRRNTPPPPSSHGPSRHPPQLCTRGAPPTRPPAPPL</sequence>
<evidence type="ECO:0000313" key="3">
    <source>
        <dbReference type="Proteomes" id="UP000001555"/>
    </source>
</evidence>
<proteinExistence type="predicted"/>
<dbReference type="InParanoid" id="A0A1S4L522"/>
<evidence type="ECO:0000313" key="2">
    <source>
        <dbReference type="EnsemblMetazoa" id="ISCW008862-PA"/>
    </source>
</evidence>
<dbReference type="EMBL" id="ABJB010159035">
    <property type="status" value="NOT_ANNOTATED_CDS"/>
    <property type="molecule type" value="Genomic_DNA"/>
</dbReference>
<keyword evidence="3" id="KW-1185">Reference proteome</keyword>
<dbReference type="Proteomes" id="UP000001555">
    <property type="component" value="Unassembled WGS sequence"/>
</dbReference>
<name>A0A1S4L522_IXOSC</name>
<protein>
    <submittedName>
        <fullName evidence="2">Uncharacterized protein</fullName>
    </submittedName>
</protein>
<dbReference type="AlphaFoldDB" id="A0A1S4L522"/>
<dbReference type="EnsemblMetazoa" id="ISCW008862-RA">
    <property type="protein sequence ID" value="ISCW008862-PA"/>
    <property type="gene ID" value="ISCW008862"/>
</dbReference>
<reference evidence="2" key="2">
    <citation type="submission" date="2020-05" db="UniProtKB">
        <authorList>
            <consortium name="EnsemblMetazoa"/>
        </authorList>
    </citation>
    <scope>IDENTIFICATION</scope>
    <source>
        <strain evidence="2">wikel</strain>
    </source>
</reference>
<dbReference type="VEuPathDB" id="VectorBase:ISCW008862"/>